<organism evidence="1">
    <name type="scientific">uncultured Thiotrichaceae bacterium</name>
    <dbReference type="NCBI Taxonomy" id="298394"/>
    <lineage>
        <taxon>Bacteria</taxon>
        <taxon>Pseudomonadati</taxon>
        <taxon>Pseudomonadota</taxon>
        <taxon>Gammaproteobacteria</taxon>
        <taxon>Thiotrichales</taxon>
        <taxon>Thiotrichaceae</taxon>
        <taxon>environmental samples</taxon>
    </lineage>
</organism>
<dbReference type="EMBL" id="CACVAY010000013">
    <property type="protein sequence ID" value="CAA6802888.1"/>
    <property type="molecule type" value="Genomic_DNA"/>
</dbReference>
<sequence length="44" mass="5256">MPSDYSFLHPVAMRNSKKVYIYQMVTGVEYIATDYRMPLLIIWN</sequence>
<gene>
    <name evidence="1" type="ORF">HELGO_WM10959</name>
</gene>
<reference evidence="1" key="1">
    <citation type="submission" date="2020-01" db="EMBL/GenBank/DDBJ databases">
        <authorList>
            <person name="Meier V. D."/>
            <person name="Meier V D."/>
        </authorList>
    </citation>
    <scope>NUCLEOTIDE SEQUENCE</scope>
    <source>
        <strain evidence="1">HLG_WM_MAG_07</strain>
    </source>
</reference>
<dbReference type="AlphaFoldDB" id="A0A6S6SJ82"/>
<accession>A0A6S6SJ82</accession>
<evidence type="ECO:0000313" key="1">
    <source>
        <dbReference type="EMBL" id="CAA6802888.1"/>
    </source>
</evidence>
<name>A0A6S6SJ82_9GAMM</name>
<protein>
    <submittedName>
        <fullName evidence="1">Uncharacterized protein</fullName>
    </submittedName>
</protein>
<proteinExistence type="predicted"/>